<comment type="caution">
    <text evidence="2">The sequence shown here is derived from an EMBL/GenBank/DDBJ whole genome shotgun (WGS) entry which is preliminary data.</text>
</comment>
<reference evidence="2 3" key="1">
    <citation type="submission" date="2018-08" db="EMBL/GenBank/DDBJ databases">
        <title>Chitinophaga sp. K20C18050901, a novel bacterium isolated from forest soil.</title>
        <authorList>
            <person name="Wang C."/>
        </authorList>
    </citation>
    <scope>NUCLEOTIDE SEQUENCE [LARGE SCALE GENOMIC DNA]</scope>
    <source>
        <strain evidence="2 3">K20C18050901</strain>
    </source>
</reference>
<dbReference type="RefSeq" id="WP_116854293.1">
    <property type="nucleotide sequence ID" value="NZ_QTJV01000004.1"/>
</dbReference>
<keyword evidence="1" id="KW-0472">Membrane</keyword>
<keyword evidence="1" id="KW-0812">Transmembrane</keyword>
<gene>
    <name evidence="2" type="ORF">DXN04_15730</name>
</gene>
<accession>A0A3E1P3G2</accession>
<protein>
    <submittedName>
        <fullName evidence="2">Uncharacterized protein</fullName>
    </submittedName>
</protein>
<dbReference type="EMBL" id="QTJV01000004">
    <property type="protein sequence ID" value="RFM34711.1"/>
    <property type="molecule type" value="Genomic_DNA"/>
</dbReference>
<keyword evidence="1" id="KW-1133">Transmembrane helix</keyword>
<proteinExistence type="predicted"/>
<dbReference type="AlphaFoldDB" id="A0A3E1P3G2"/>
<evidence type="ECO:0000313" key="3">
    <source>
        <dbReference type="Proteomes" id="UP000261174"/>
    </source>
</evidence>
<evidence type="ECO:0000313" key="2">
    <source>
        <dbReference type="EMBL" id="RFM34711.1"/>
    </source>
</evidence>
<feature type="transmembrane region" description="Helical" evidence="1">
    <location>
        <begin position="26"/>
        <end position="49"/>
    </location>
</feature>
<evidence type="ECO:0000256" key="1">
    <source>
        <dbReference type="SAM" id="Phobius"/>
    </source>
</evidence>
<keyword evidence="3" id="KW-1185">Reference proteome</keyword>
<organism evidence="2 3">
    <name type="scientific">Chitinophaga silvisoli</name>
    <dbReference type="NCBI Taxonomy" id="2291814"/>
    <lineage>
        <taxon>Bacteria</taxon>
        <taxon>Pseudomonadati</taxon>
        <taxon>Bacteroidota</taxon>
        <taxon>Chitinophagia</taxon>
        <taxon>Chitinophagales</taxon>
        <taxon>Chitinophagaceae</taxon>
        <taxon>Chitinophaga</taxon>
    </lineage>
</organism>
<sequence>MGKLSAGVKRQYCGQISKTENCQVGVLALCAEAILLILISFSAVMLISLCHLRKMGLPFVADISDSHRVDWRHFK</sequence>
<dbReference type="Proteomes" id="UP000261174">
    <property type="component" value="Unassembled WGS sequence"/>
</dbReference>
<name>A0A3E1P3G2_9BACT</name>